<dbReference type="Pfam" id="PF07691">
    <property type="entry name" value="PA14"/>
    <property type="match status" value="1"/>
</dbReference>
<dbReference type="SUPFAM" id="SSF56988">
    <property type="entry name" value="Anthrax protective antigen"/>
    <property type="match status" value="1"/>
</dbReference>
<dbReference type="PROSITE" id="PS51820">
    <property type="entry name" value="PA14"/>
    <property type="match status" value="1"/>
</dbReference>
<feature type="domain" description="PA14" evidence="2">
    <location>
        <begin position="702"/>
        <end position="854"/>
    </location>
</feature>
<evidence type="ECO:0000259" key="2">
    <source>
        <dbReference type="PROSITE" id="PS51820"/>
    </source>
</evidence>
<dbReference type="AlphaFoldDB" id="A9WEZ3"/>
<dbReference type="SMART" id="SM00644">
    <property type="entry name" value="Ami_2"/>
    <property type="match status" value="1"/>
</dbReference>
<reference evidence="4" key="1">
    <citation type="journal article" date="2011" name="BMC Genomics">
        <title>Complete genome sequence of the filamentous anoxygenic phototrophic bacterium Chloroflexus aurantiacus.</title>
        <authorList>
            <person name="Tang K.H."/>
            <person name="Barry K."/>
            <person name="Chertkov O."/>
            <person name="Dalin E."/>
            <person name="Han C.S."/>
            <person name="Hauser L.J."/>
            <person name="Honchak B.M."/>
            <person name="Karbach L.E."/>
            <person name="Land M.L."/>
            <person name="Lapidus A."/>
            <person name="Larimer F.W."/>
            <person name="Mikhailova N."/>
            <person name="Pitluck S."/>
            <person name="Pierson B.K."/>
            <person name="Blankenship R.E."/>
        </authorList>
    </citation>
    <scope>NUCLEOTIDE SEQUENCE [LARGE SCALE GENOMIC DNA]</scope>
    <source>
        <strain evidence="4">ATCC 29366 / DSM 635 / J-10-fl</strain>
    </source>
</reference>
<dbReference type="PANTHER" id="PTHR11022">
    <property type="entry name" value="PEPTIDOGLYCAN RECOGNITION PROTEIN"/>
    <property type="match status" value="1"/>
</dbReference>
<dbReference type="eggNOG" id="COG0739">
    <property type="taxonomic scope" value="Bacteria"/>
</dbReference>
<name>A9WEZ3_CHLAA</name>
<evidence type="ECO:0000313" key="3">
    <source>
        <dbReference type="EMBL" id="ABY35308.1"/>
    </source>
</evidence>
<dbReference type="GO" id="GO:0008270">
    <property type="term" value="F:zinc ion binding"/>
    <property type="evidence" value="ECO:0007669"/>
    <property type="project" value="InterPro"/>
</dbReference>
<dbReference type="EnsemblBacteria" id="ABY35308">
    <property type="protein sequence ID" value="ABY35308"/>
    <property type="gene ID" value="Caur_2096"/>
</dbReference>
<keyword evidence="4" id="KW-1185">Reference proteome</keyword>
<dbReference type="PATRIC" id="fig|324602.8.peg.2377"/>
<dbReference type="InterPro" id="IPR033803">
    <property type="entry name" value="CBD-like_Golvesin-Xly"/>
</dbReference>
<dbReference type="EMBL" id="CP000909">
    <property type="protein sequence ID" value="ABY35308.1"/>
    <property type="molecule type" value="Genomic_DNA"/>
</dbReference>
<dbReference type="CDD" id="cd06583">
    <property type="entry name" value="PGRP"/>
    <property type="match status" value="1"/>
</dbReference>
<dbReference type="InParanoid" id="A9WEZ3"/>
<evidence type="ECO:0000313" key="4">
    <source>
        <dbReference type="Proteomes" id="UP000002008"/>
    </source>
</evidence>
<dbReference type="GO" id="GO:0009253">
    <property type="term" value="P:peptidoglycan catabolic process"/>
    <property type="evidence" value="ECO:0007669"/>
    <property type="project" value="InterPro"/>
</dbReference>
<dbReference type="SMART" id="SM00758">
    <property type="entry name" value="PA14"/>
    <property type="match status" value="1"/>
</dbReference>
<dbReference type="eggNOG" id="COG2133">
    <property type="taxonomic scope" value="Bacteria"/>
</dbReference>
<gene>
    <name evidence="3" type="ordered locus">Caur_2096</name>
</gene>
<dbReference type="Gene3D" id="3.90.182.10">
    <property type="entry name" value="Toxin - Anthrax Protective Antigen,domain 1"/>
    <property type="match status" value="1"/>
</dbReference>
<dbReference type="InterPro" id="IPR037524">
    <property type="entry name" value="PA14/GLEYA"/>
</dbReference>
<dbReference type="SMART" id="SM00701">
    <property type="entry name" value="PGRP"/>
    <property type="match status" value="1"/>
</dbReference>
<dbReference type="PANTHER" id="PTHR11022:SF41">
    <property type="entry name" value="PEPTIDOGLYCAN-RECOGNITION PROTEIN LC-RELATED"/>
    <property type="match status" value="1"/>
</dbReference>
<sequence>MTSWFRLVICIGILWALMLPWSARSAGLERTVDGRPDEQLFVADQTVAPGDTLPLLPAADGFLTPPTPAPRPFTHMLLRWSAAPDLNPRLALRVSADGVVWSDWYEVQEDDELWQPADGPDLHWSEMVYVGADRHWYQVRVDAPSAPSTFRSLLVSTVDSRFGPAAPTATMSSQPAAVARPPVVSRTAWGNPHGQTSPLAPPAYYPVRHLVIHHTADSNTLAEGQTWADRVRAIWSFHTYTRGWGDIGYNYLIDPNGVIYEGRAGGDDVVGFHDTANYGSMGVSLIGTYSSAAPTAAAVDSLVALLAWKADQKRIDPFGRSFYYGCSISRFCSPFNPGAVIDHISGHRQVTPGHTTCPGDALFNLLPQIRQRVQARLAGESQPDNGDLIVEEHESGFTRSNANWYQMACGYGGTTLYTFATDKQSESTNYATWRPNLPASGVYRVLVHVPAGCTALNVSQQARYRITTAGGVVERVVNQAAQTGWIDLGTYNFAASTASLYLSDLTGEPLSGQRAVLFDAVQWQPIDTSRQRMELVAVEYGATTIAAGEVLPVRFTVRNVGSDPIYGQDPQGGSVFDLSSDQFEREGYVYDEGECFLGAANQDYPTFPKEAGRFRVMLGPQDRTVTCAGETGGYPWRWGISGRLDPGETQTIVGYVRFRTPGVVTLRAGAIHEYVSYVALAQAEQQITITPERQSPQVTRYTGLFQPLAMVYELANTPERLLARTQNPLSIRRGALLGSFVWYGDLREWGDGGPVPERNNHFLIEQTRTFVAPVSGEYTFELSSDDGAWLWVNERLVVANTGLHPLRTLSGTITLTAGLHTLSVKYFELDGSAAVGYRVKEPGASDFQLVRDGLSSGEILGSLFRRLDGLRLSASDLGGGSTLLRYSWDGETWVTTTEPFIEIGALADGDYHLRYQAFDSNRNESEVVSLQFRVDSNVTVYQVMLPLVTRE</sequence>
<dbReference type="GO" id="GO:0008745">
    <property type="term" value="F:N-acetylmuramoyl-L-alanine amidase activity"/>
    <property type="evidence" value="ECO:0007669"/>
    <property type="project" value="InterPro"/>
</dbReference>
<dbReference type="SUPFAM" id="SSF55846">
    <property type="entry name" value="N-acetylmuramoyl-L-alanine amidase-like"/>
    <property type="match status" value="1"/>
</dbReference>
<accession>A9WEZ3</accession>
<dbReference type="InterPro" id="IPR015510">
    <property type="entry name" value="PGRP"/>
</dbReference>
<protein>
    <submittedName>
        <fullName evidence="3">N-acetylmuramoyl-L-alanine amidase family 2</fullName>
    </submittedName>
</protein>
<organism evidence="3 4">
    <name type="scientific">Chloroflexus aurantiacus (strain ATCC 29366 / DSM 635 / J-10-fl)</name>
    <dbReference type="NCBI Taxonomy" id="324602"/>
    <lineage>
        <taxon>Bacteria</taxon>
        <taxon>Bacillati</taxon>
        <taxon>Chloroflexota</taxon>
        <taxon>Chloroflexia</taxon>
        <taxon>Chloroflexales</taxon>
        <taxon>Chloroflexineae</taxon>
        <taxon>Chloroflexaceae</taxon>
        <taxon>Chloroflexus</taxon>
    </lineage>
</organism>
<comment type="similarity">
    <text evidence="1">Belongs to the N-acetylmuramoyl-L-alanine amidase 2 family.</text>
</comment>
<dbReference type="STRING" id="324602.Caur_2096"/>
<dbReference type="HOGENOM" id="CLU_309891_0_0_0"/>
<dbReference type="InterPro" id="IPR011658">
    <property type="entry name" value="PA14_dom"/>
</dbReference>
<dbReference type="Proteomes" id="UP000002008">
    <property type="component" value="Chromosome"/>
</dbReference>
<dbReference type="InterPro" id="IPR036505">
    <property type="entry name" value="Amidase/PGRP_sf"/>
</dbReference>
<evidence type="ECO:0000256" key="1">
    <source>
        <dbReference type="ARBA" id="ARBA00007553"/>
    </source>
</evidence>
<dbReference type="InterPro" id="IPR002502">
    <property type="entry name" value="Amidase_domain"/>
</dbReference>
<dbReference type="Pfam" id="PF25275">
    <property type="entry name" value="Golvesin_C"/>
    <property type="match status" value="1"/>
</dbReference>
<dbReference type="eggNOG" id="COG1572">
    <property type="taxonomic scope" value="Bacteria"/>
</dbReference>
<dbReference type="Pfam" id="PF01510">
    <property type="entry name" value="Amidase_2"/>
    <property type="match status" value="1"/>
</dbReference>
<dbReference type="Gene3D" id="3.40.80.10">
    <property type="entry name" value="Peptidoglycan recognition protein-like"/>
    <property type="match status" value="1"/>
</dbReference>
<dbReference type="InterPro" id="IPR006619">
    <property type="entry name" value="PGRP_domain_met/bac"/>
</dbReference>
<proteinExistence type="inferred from homology"/>
<dbReference type="KEGG" id="cau:Caur_2096"/>